<dbReference type="OMA" id="KWFEERT"/>
<evidence type="ECO:0000313" key="3">
    <source>
        <dbReference type="Proteomes" id="UP000694559"/>
    </source>
</evidence>
<dbReference type="AlphaFoldDB" id="A0A8C6XBZ4"/>
<proteinExistence type="predicted"/>
<organism evidence="2 3">
    <name type="scientific">Naja naja</name>
    <name type="common">Indian cobra</name>
    <dbReference type="NCBI Taxonomy" id="35670"/>
    <lineage>
        <taxon>Eukaryota</taxon>
        <taxon>Metazoa</taxon>
        <taxon>Chordata</taxon>
        <taxon>Craniata</taxon>
        <taxon>Vertebrata</taxon>
        <taxon>Euteleostomi</taxon>
        <taxon>Lepidosauria</taxon>
        <taxon>Squamata</taxon>
        <taxon>Bifurcata</taxon>
        <taxon>Unidentata</taxon>
        <taxon>Episquamata</taxon>
        <taxon>Toxicofera</taxon>
        <taxon>Serpentes</taxon>
        <taxon>Colubroidea</taxon>
        <taxon>Elapidae</taxon>
        <taxon>Elapinae</taxon>
        <taxon>Naja</taxon>
    </lineage>
</organism>
<protein>
    <recommendedName>
        <fullName evidence="1">Keratin type II head domain-containing protein</fullName>
    </recommendedName>
</protein>
<dbReference type="Ensembl" id="ENSNNAT00000012631.1">
    <property type="protein sequence ID" value="ENSNNAP00000012075.1"/>
    <property type="gene ID" value="ENSNNAG00000008129.1"/>
</dbReference>
<accession>A0A8C6XBZ4</accession>
<evidence type="ECO:0000313" key="2">
    <source>
        <dbReference type="Ensembl" id="ENSNNAP00000012075.1"/>
    </source>
</evidence>
<dbReference type="Pfam" id="PF16208">
    <property type="entry name" value="Keratin_2_head"/>
    <property type="match status" value="1"/>
</dbReference>
<feature type="domain" description="Keratin type II head" evidence="1">
    <location>
        <begin position="16"/>
        <end position="77"/>
    </location>
</feature>
<evidence type="ECO:0000259" key="1">
    <source>
        <dbReference type="Pfam" id="PF16208"/>
    </source>
</evidence>
<keyword evidence="3" id="KW-1185">Reference proteome</keyword>
<reference evidence="2" key="1">
    <citation type="submission" date="2025-08" db="UniProtKB">
        <authorList>
            <consortium name="Ensembl"/>
        </authorList>
    </citation>
    <scope>IDENTIFICATION</scope>
</reference>
<reference evidence="2" key="2">
    <citation type="submission" date="2025-09" db="UniProtKB">
        <authorList>
            <consortium name="Ensembl"/>
        </authorList>
    </citation>
    <scope>IDENTIFICATION</scope>
</reference>
<dbReference type="Proteomes" id="UP000694559">
    <property type="component" value="Unplaced"/>
</dbReference>
<sequence length="104" mass="10843">MSRQSCGISVSGGNKGFSSSSACFSGGQRMSFNSVSTSRGCSVRSGGGGAAFGSRSLYNLNQGGNKRISYGGVGSGFSHPKWFEERTEISASRCNDYAFVVDLD</sequence>
<dbReference type="InterPro" id="IPR032444">
    <property type="entry name" value="Keratin_2_head"/>
</dbReference>
<name>A0A8C6XBZ4_NAJNA</name>